<evidence type="ECO:0000256" key="1">
    <source>
        <dbReference type="ARBA" id="ARBA00006717"/>
    </source>
</evidence>
<dbReference type="GO" id="GO:0006096">
    <property type="term" value="P:glycolytic process"/>
    <property type="evidence" value="ECO:0007669"/>
    <property type="project" value="UniProtKB-KW"/>
</dbReference>
<evidence type="ECO:0000313" key="8">
    <source>
        <dbReference type="Proteomes" id="UP000178380"/>
    </source>
</evidence>
<dbReference type="EC" id="5.4.2.11" evidence="2"/>
<keyword evidence="3" id="KW-0324">Glycolysis</keyword>
<dbReference type="STRING" id="1802205.A3C58_00405"/>
<dbReference type="PIRSF" id="PIRSF000709">
    <property type="entry name" value="6PFK_2-Ptase"/>
    <property type="match status" value="1"/>
</dbReference>
<protein>
    <recommendedName>
        <fullName evidence="2">phosphoglycerate mutase (2,3-diphosphoglycerate-dependent)</fullName>
        <ecNumber evidence="2">5.4.2.11</ecNumber>
    </recommendedName>
</protein>
<comment type="similarity">
    <text evidence="1">Belongs to the phosphoglycerate mutase family. BPG-dependent PGAM subfamily.</text>
</comment>
<evidence type="ECO:0000256" key="2">
    <source>
        <dbReference type="ARBA" id="ARBA00012028"/>
    </source>
</evidence>
<evidence type="ECO:0000256" key="5">
    <source>
        <dbReference type="PIRSR" id="PIRSR613078-1"/>
    </source>
</evidence>
<dbReference type="Pfam" id="PF00300">
    <property type="entry name" value="His_Phos_1"/>
    <property type="match status" value="2"/>
</dbReference>
<dbReference type="InterPro" id="IPR013078">
    <property type="entry name" value="His_Pase_superF_clade-1"/>
</dbReference>
<feature type="active site" description="Proton donor/acceptor" evidence="5">
    <location>
        <position position="109"/>
    </location>
</feature>
<feature type="binding site" evidence="6">
    <location>
        <begin position="109"/>
        <end position="112"/>
    </location>
    <ligand>
        <name>substrate</name>
    </ligand>
</feature>
<name>A0A1G2HVQ5_9BACT</name>
<sequence>MAKLYLQRHLKSQWNLDDRFAGWTDGPLIKDSDLFAKEFAQQFSKLIIDKAYCSVQFRSMDTLASIYNYIPNKYPMFSHIDGGNMESWGKYTNQSQNELPVFVTEILNERFYGILQGLNKKEVSEKYGEAQVKLWRRSYDIAPPKGESLKDVCKRVNPFFKKYIEKDLKNGKNVLVVASHNSLRAIVKHIENISDSEIANVELPFGSLAGYEFSEGKFIKK</sequence>
<evidence type="ECO:0000256" key="6">
    <source>
        <dbReference type="PIRSR" id="PIRSR613078-2"/>
    </source>
</evidence>
<feature type="binding site" evidence="6">
    <location>
        <position position="58"/>
    </location>
    <ligand>
        <name>substrate</name>
    </ligand>
</feature>
<dbReference type="InterPro" id="IPR005952">
    <property type="entry name" value="Phosphogly_mut1"/>
</dbReference>
<dbReference type="AlphaFoldDB" id="A0A1G2HVQ5"/>
<dbReference type="CDD" id="cd07067">
    <property type="entry name" value="HP_PGM_like"/>
    <property type="match status" value="1"/>
</dbReference>
<dbReference type="GO" id="GO:0004619">
    <property type="term" value="F:phosphoglycerate mutase activity"/>
    <property type="evidence" value="ECO:0007669"/>
    <property type="project" value="UniProtKB-EC"/>
</dbReference>
<feature type="active site" description="Tele-phosphohistidine intermediate" evidence="5">
    <location>
        <position position="9"/>
    </location>
</feature>
<feature type="binding site" evidence="6">
    <location>
        <begin position="8"/>
        <end position="15"/>
    </location>
    <ligand>
        <name>substrate</name>
    </ligand>
</feature>
<comment type="caution">
    <text evidence="7">The sequence shown here is derived from an EMBL/GenBank/DDBJ whole genome shotgun (WGS) entry which is preliminary data.</text>
</comment>
<dbReference type="SUPFAM" id="SSF53254">
    <property type="entry name" value="Phosphoglycerate mutase-like"/>
    <property type="match status" value="1"/>
</dbReference>
<evidence type="ECO:0000256" key="4">
    <source>
        <dbReference type="ARBA" id="ARBA00023235"/>
    </source>
</evidence>
<keyword evidence="4" id="KW-0413">Isomerase</keyword>
<dbReference type="EMBL" id="MHOR01000037">
    <property type="protein sequence ID" value="OGZ65928.1"/>
    <property type="molecule type" value="Genomic_DNA"/>
</dbReference>
<evidence type="ECO:0000313" key="7">
    <source>
        <dbReference type="EMBL" id="OGZ65928.1"/>
    </source>
</evidence>
<dbReference type="InterPro" id="IPR029033">
    <property type="entry name" value="His_PPase_superfam"/>
</dbReference>
<reference evidence="7 8" key="1">
    <citation type="journal article" date="2016" name="Nat. Commun.">
        <title>Thousands of microbial genomes shed light on interconnected biogeochemical processes in an aquifer system.</title>
        <authorList>
            <person name="Anantharaman K."/>
            <person name="Brown C.T."/>
            <person name="Hug L.A."/>
            <person name="Sharon I."/>
            <person name="Castelle C.J."/>
            <person name="Probst A.J."/>
            <person name="Thomas B.C."/>
            <person name="Singh A."/>
            <person name="Wilkins M.J."/>
            <person name="Karaoz U."/>
            <person name="Brodie E.L."/>
            <person name="Williams K.H."/>
            <person name="Hubbard S.S."/>
            <person name="Banfield J.F."/>
        </authorList>
    </citation>
    <scope>NUCLEOTIDE SEQUENCE [LARGE SCALE GENOMIC DNA]</scope>
</reference>
<accession>A0A1G2HVQ5</accession>
<organism evidence="7 8">
    <name type="scientific">Candidatus Staskawiczbacteria bacterium RIFCSPHIGHO2_02_FULL_34_10</name>
    <dbReference type="NCBI Taxonomy" id="1802205"/>
    <lineage>
        <taxon>Bacteria</taxon>
        <taxon>Candidatus Staskawicziibacteriota</taxon>
    </lineage>
</organism>
<evidence type="ECO:0000256" key="3">
    <source>
        <dbReference type="ARBA" id="ARBA00023152"/>
    </source>
</evidence>
<dbReference type="Gene3D" id="3.40.50.1240">
    <property type="entry name" value="Phosphoglycerate mutase-like"/>
    <property type="match status" value="1"/>
</dbReference>
<feature type="binding site" evidence="6">
    <location>
        <position position="120"/>
    </location>
    <ligand>
        <name>substrate</name>
    </ligand>
</feature>
<feature type="binding site" evidence="6">
    <location>
        <begin position="136"/>
        <end position="137"/>
    </location>
    <ligand>
        <name>substrate</name>
    </ligand>
</feature>
<gene>
    <name evidence="7" type="ORF">A3C58_00405</name>
</gene>
<dbReference type="PANTHER" id="PTHR11931">
    <property type="entry name" value="PHOSPHOGLYCERATE MUTASE"/>
    <property type="match status" value="1"/>
</dbReference>
<proteinExistence type="inferred from homology"/>
<dbReference type="Proteomes" id="UP000178380">
    <property type="component" value="Unassembled WGS sequence"/>
</dbReference>